<keyword evidence="3 6" id="KW-0808">Transferase</keyword>
<dbReference type="SUPFAM" id="SSF52540">
    <property type="entry name" value="P-loop containing nucleoside triphosphate hydrolases"/>
    <property type="match status" value="1"/>
</dbReference>
<name>A0A089YE48_9PSED</name>
<dbReference type="NCBIfam" id="TIGR02322">
    <property type="entry name" value="phosphon_PhnN"/>
    <property type="match status" value="1"/>
</dbReference>
<dbReference type="UniPathway" id="UPA00087">
    <property type="reaction ID" value="UER00175"/>
</dbReference>
<dbReference type="GO" id="GO:0033863">
    <property type="term" value="F:ribose 1,5-bisphosphate phosphokinase activity"/>
    <property type="evidence" value="ECO:0007669"/>
    <property type="project" value="UniProtKB-UniRule"/>
</dbReference>
<evidence type="ECO:0000313" key="8">
    <source>
        <dbReference type="EMBL" id="AIR90028.1"/>
    </source>
</evidence>
<dbReference type="GO" id="GO:0019634">
    <property type="term" value="P:organic phosphonate metabolic process"/>
    <property type="evidence" value="ECO:0007669"/>
    <property type="project" value="UniProtKB-UniRule"/>
</dbReference>
<evidence type="ECO:0000256" key="5">
    <source>
        <dbReference type="ARBA" id="ARBA00022840"/>
    </source>
</evidence>
<keyword evidence="4 6" id="KW-0547">Nucleotide-binding</keyword>
<accession>A0A089YE48</accession>
<dbReference type="InterPro" id="IPR008145">
    <property type="entry name" value="GK/Ca_channel_bsu"/>
</dbReference>
<evidence type="ECO:0000313" key="9">
    <source>
        <dbReference type="Proteomes" id="UP000029493"/>
    </source>
</evidence>
<evidence type="ECO:0000256" key="3">
    <source>
        <dbReference type="ARBA" id="ARBA00022679"/>
    </source>
</evidence>
<reference evidence="8 9" key="1">
    <citation type="submission" date="2014-09" db="EMBL/GenBank/DDBJ databases">
        <authorList>
            <person name="Chan K.-G."/>
        </authorList>
    </citation>
    <scope>NUCLEOTIDE SEQUENCE [LARGE SCALE GENOMIC DNA]</scope>
    <source>
        <strain evidence="8 9">ND07</strain>
    </source>
</reference>
<evidence type="ECO:0000256" key="6">
    <source>
        <dbReference type="HAMAP-Rule" id="MF_00836"/>
    </source>
</evidence>
<evidence type="ECO:0000256" key="1">
    <source>
        <dbReference type="ARBA" id="ARBA00000373"/>
    </source>
</evidence>
<dbReference type="KEGG" id="psw:LK03_12310"/>
<sequence>MASDGETEGGRLVLLVGPSGAGKDSLLEAVRPLLQAQGVEIAQRVITRSAEAVGEQALAVTEQQFDDMSRDEAFALQWRANGLQYGITRQLDAWLEQGRSVLVNGSRGHLAQARARYPQALVICLEVSMPVLRQRLQARGRETPDVIEQRLARSGMWRAENLPDVRRLDNSGELNQAVQDLLALLRDEGIIAPRD</sequence>
<feature type="binding site" evidence="6">
    <location>
        <begin position="17"/>
        <end position="24"/>
    </location>
    <ligand>
        <name>ATP</name>
        <dbReference type="ChEBI" id="CHEBI:30616"/>
    </ligand>
</feature>
<comment type="similarity">
    <text evidence="6">Belongs to the ribose 1,5-bisphosphokinase family.</text>
</comment>
<dbReference type="GO" id="GO:0006015">
    <property type="term" value="P:5-phosphoribose 1-diphosphate biosynthetic process"/>
    <property type="evidence" value="ECO:0007669"/>
    <property type="project" value="UniProtKB-UniRule"/>
</dbReference>
<protein>
    <recommendedName>
        <fullName evidence="6">Ribose 1,5-bisphosphate phosphokinase PhnN</fullName>
        <ecNumber evidence="6">2.7.4.23</ecNumber>
    </recommendedName>
    <alternativeName>
        <fullName evidence="6">Ribose 1,5-bisphosphokinase</fullName>
    </alternativeName>
</protein>
<comment type="catalytic activity">
    <reaction evidence="1 6">
        <text>alpha-D-ribose 1,5-bisphosphate + ATP = 5-phospho-alpha-D-ribose 1-diphosphate + ADP</text>
        <dbReference type="Rhea" id="RHEA:20109"/>
        <dbReference type="ChEBI" id="CHEBI:30616"/>
        <dbReference type="ChEBI" id="CHEBI:58017"/>
        <dbReference type="ChEBI" id="CHEBI:68688"/>
        <dbReference type="ChEBI" id="CHEBI:456216"/>
        <dbReference type="EC" id="2.7.4.23"/>
    </reaction>
</comment>
<dbReference type="InterPro" id="IPR027417">
    <property type="entry name" value="P-loop_NTPase"/>
</dbReference>
<dbReference type="eggNOG" id="COG3709">
    <property type="taxonomic scope" value="Bacteria"/>
</dbReference>
<dbReference type="Gene3D" id="3.40.50.300">
    <property type="entry name" value="P-loop containing nucleotide triphosphate hydrolases"/>
    <property type="match status" value="1"/>
</dbReference>
<dbReference type="GO" id="GO:0005524">
    <property type="term" value="F:ATP binding"/>
    <property type="evidence" value="ECO:0007669"/>
    <property type="project" value="UniProtKB-KW"/>
</dbReference>
<dbReference type="NCBIfam" id="NF007485">
    <property type="entry name" value="PRK10078.1"/>
    <property type="match status" value="1"/>
</dbReference>
<dbReference type="HAMAP" id="MF_00836">
    <property type="entry name" value="PhnN"/>
    <property type="match status" value="1"/>
</dbReference>
<feature type="domain" description="Guanylate kinase/L-type calcium channel beta subunit" evidence="7">
    <location>
        <begin position="9"/>
        <end position="189"/>
    </location>
</feature>
<evidence type="ECO:0000256" key="4">
    <source>
        <dbReference type="ARBA" id="ARBA00022741"/>
    </source>
</evidence>
<evidence type="ECO:0000259" key="7">
    <source>
        <dbReference type="SMART" id="SM00072"/>
    </source>
</evidence>
<evidence type="ECO:0000256" key="2">
    <source>
        <dbReference type="ARBA" id="ARBA00005069"/>
    </source>
</evidence>
<dbReference type="STRING" id="157783.LK03_12310"/>
<keyword evidence="5 6" id="KW-0067">ATP-binding</keyword>
<dbReference type="GO" id="GO:0005829">
    <property type="term" value="C:cytosol"/>
    <property type="evidence" value="ECO:0007669"/>
    <property type="project" value="TreeGrafter"/>
</dbReference>
<gene>
    <name evidence="6" type="primary">phnN</name>
    <name evidence="8" type="ORF">LK03_12310</name>
</gene>
<dbReference type="InterPro" id="IPR012699">
    <property type="entry name" value="PhnN"/>
</dbReference>
<organism evidence="8 9">
    <name type="scientific">Pseudomonas cremoricolorata</name>
    <dbReference type="NCBI Taxonomy" id="157783"/>
    <lineage>
        <taxon>Bacteria</taxon>
        <taxon>Pseudomonadati</taxon>
        <taxon>Pseudomonadota</taxon>
        <taxon>Gammaproteobacteria</taxon>
        <taxon>Pseudomonadales</taxon>
        <taxon>Pseudomonadaceae</taxon>
        <taxon>Pseudomonas</taxon>
    </lineage>
</organism>
<dbReference type="SMART" id="SM00072">
    <property type="entry name" value="GuKc"/>
    <property type="match status" value="1"/>
</dbReference>
<dbReference type="PANTHER" id="PTHR23117:SF8">
    <property type="entry name" value="RIBOSE 1,5-BISPHOSPHATE PHOSPHOKINASE PHNN"/>
    <property type="match status" value="1"/>
</dbReference>
<dbReference type="PANTHER" id="PTHR23117">
    <property type="entry name" value="GUANYLATE KINASE-RELATED"/>
    <property type="match status" value="1"/>
</dbReference>
<comment type="function">
    <text evidence="6">Catalyzes the phosphorylation of ribose 1,5-bisphosphate to 5-phospho-D-ribosyl alpha-1-diphosphate (PRPP).</text>
</comment>
<keyword evidence="9" id="KW-1185">Reference proteome</keyword>
<dbReference type="Pfam" id="PF13238">
    <property type="entry name" value="AAA_18"/>
    <property type="match status" value="1"/>
</dbReference>
<proteinExistence type="inferred from homology"/>
<dbReference type="Proteomes" id="UP000029493">
    <property type="component" value="Chromosome"/>
</dbReference>
<dbReference type="EC" id="2.7.4.23" evidence="6"/>
<keyword evidence="8" id="KW-0418">Kinase</keyword>
<comment type="pathway">
    <text evidence="2 6">Metabolic intermediate biosynthesis; 5-phospho-alpha-D-ribose 1-diphosphate biosynthesis; 5-phospho-alpha-D-ribose 1-diphosphate from D-ribose 5-phosphate (route II): step 3/3.</text>
</comment>
<dbReference type="AlphaFoldDB" id="A0A089YE48"/>
<dbReference type="EMBL" id="CP009455">
    <property type="protein sequence ID" value="AIR90028.1"/>
    <property type="molecule type" value="Genomic_DNA"/>
</dbReference>